<feature type="domain" description="ZipA C-terminal FtsZ-binding" evidence="9">
    <location>
        <begin position="124"/>
        <end position="254"/>
    </location>
</feature>
<keyword evidence="3 10" id="KW-0132">Cell division</keyword>
<proteinExistence type="inferred from homology"/>
<dbReference type="NCBIfam" id="TIGR02205">
    <property type="entry name" value="septum_zipA"/>
    <property type="match status" value="1"/>
</dbReference>
<evidence type="ECO:0000256" key="1">
    <source>
        <dbReference type="ARBA" id="ARBA00022475"/>
    </source>
</evidence>
<sequence length="271" mass="29258">MLIGAEPPEITMHWDPAIGLPLLILSLVALLAIYIIGRKRPPAATRSEPERGENARIEPRFGDAALDAEPDVERVIAPAFGKPSARPAATQAPLLREAVAPTAPLAPAPAALARTAGKRQEVNIERIVSLFVTAREGRVFRGVDLVVAAEKVGLEFGDMNIFHRLDDRSAALGPVFSVANMVKPGSFDLARIDTASTPGLGFFMTLPGPLSALDAWDAMLPAAQRMAELLDGVLLDSERNGLGRQGIQHIRDDLRGWDRRHEGEEIGLRPR</sequence>
<dbReference type="InterPro" id="IPR011919">
    <property type="entry name" value="Cell_div_ZipA"/>
</dbReference>
<feature type="transmembrane region" description="Helical" evidence="8">
    <location>
        <begin position="17"/>
        <end position="37"/>
    </location>
</feature>
<dbReference type="SMART" id="SM00771">
    <property type="entry name" value="ZipA_C"/>
    <property type="match status" value="1"/>
</dbReference>
<evidence type="ECO:0000256" key="4">
    <source>
        <dbReference type="ARBA" id="ARBA00022692"/>
    </source>
</evidence>
<dbReference type="SUPFAM" id="SSF64383">
    <property type="entry name" value="Cell-division protein ZipA, C-terminal domain"/>
    <property type="match status" value="1"/>
</dbReference>
<evidence type="ECO:0000256" key="7">
    <source>
        <dbReference type="ARBA" id="ARBA00023306"/>
    </source>
</evidence>
<evidence type="ECO:0000256" key="5">
    <source>
        <dbReference type="ARBA" id="ARBA00022989"/>
    </source>
</evidence>
<evidence type="ECO:0000256" key="2">
    <source>
        <dbReference type="ARBA" id="ARBA00022519"/>
    </source>
</evidence>
<evidence type="ECO:0000256" key="6">
    <source>
        <dbReference type="ARBA" id="ARBA00023136"/>
    </source>
</evidence>
<evidence type="ECO:0000313" key="10">
    <source>
        <dbReference type="EMBL" id="EQD27445.1"/>
    </source>
</evidence>
<dbReference type="GO" id="GO:0032153">
    <property type="term" value="C:cell division site"/>
    <property type="evidence" value="ECO:0007669"/>
    <property type="project" value="TreeGrafter"/>
</dbReference>
<protein>
    <submittedName>
        <fullName evidence="10">Cell division protein ZipA</fullName>
    </submittedName>
</protein>
<keyword evidence="4 8" id="KW-0812">Transmembrane</keyword>
<accession>T0ZC52</accession>
<keyword evidence="6 8" id="KW-0472">Membrane</keyword>
<dbReference type="PANTHER" id="PTHR38685:SF1">
    <property type="entry name" value="CELL DIVISION PROTEIN ZIPA"/>
    <property type="match status" value="1"/>
</dbReference>
<dbReference type="AlphaFoldDB" id="T0ZC52"/>
<name>T0ZC52_9ZZZZ</name>
<keyword evidence="7" id="KW-0131">Cell cycle</keyword>
<dbReference type="HAMAP" id="MF_00509">
    <property type="entry name" value="ZipA"/>
    <property type="match status" value="1"/>
</dbReference>
<dbReference type="GO" id="GO:0005886">
    <property type="term" value="C:plasma membrane"/>
    <property type="evidence" value="ECO:0007669"/>
    <property type="project" value="TreeGrafter"/>
</dbReference>
<dbReference type="InterPro" id="IPR007449">
    <property type="entry name" value="ZipA_FtsZ-bd_C"/>
</dbReference>
<dbReference type="PANTHER" id="PTHR38685">
    <property type="entry name" value="CELL DIVISION PROTEIN ZIPA"/>
    <property type="match status" value="1"/>
</dbReference>
<comment type="caution">
    <text evidence="10">The sequence shown here is derived from an EMBL/GenBank/DDBJ whole genome shotgun (WGS) entry which is preliminary data.</text>
</comment>
<keyword evidence="5 8" id="KW-1133">Transmembrane helix</keyword>
<keyword evidence="1" id="KW-1003">Cell membrane</keyword>
<dbReference type="Gene3D" id="3.30.1400.10">
    <property type="entry name" value="ZipA, C-terminal FtsZ-binding domain"/>
    <property type="match status" value="1"/>
</dbReference>
<evidence type="ECO:0000256" key="3">
    <source>
        <dbReference type="ARBA" id="ARBA00022618"/>
    </source>
</evidence>
<reference evidence="10" key="1">
    <citation type="submission" date="2013-08" db="EMBL/GenBank/DDBJ databases">
        <authorList>
            <person name="Mendez C."/>
            <person name="Richter M."/>
            <person name="Ferrer M."/>
            <person name="Sanchez J."/>
        </authorList>
    </citation>
    <scope>NUCLEOTIDE SEQUENCE</scope>
</reference>
<organism evidence="10">
    <name type="scientific">mine drainage metagenome</name>
    <dbReference type="NCBI Taxonomy" id="410659"/>
    <lineage>
        <taxon>unclassified sequences</taxon>
        <taxon>metagenomes</taxon>
        <taxon>ecological metagenomes</taxon>
    </lineage>
</organism>
<reference evidence="10" key="2">
    <citation type="journal article" date="2014" name="ISME J.">
        <title>Microbial stratification in low pH oxic and suboxic macroscopic growths along an acid mine drainage.</title>
        <authorList>
            <person name="Mendez-Garcia C."/>
            <person name="Mesa V."/>
            <person name="Sprenger R.R."/>
            <person name="Richter M."/>
            <person name="Diez M.S."/>
            <person name="Solano J."/>
            <person name="Bargiela R."/>
            <person name="Golyshina O.V."/>
            <person name="Manteca A."/>
            <person name="Ramos J.L."/>
            <person name="Gallego J.R."/>
            <person name="Llorente I."/>
            <person name="Martins Dos Santos V.A."/>
            <person name="Jensen O.N."/>
            <person name="Pelaez A.I."/>
            <person name="Sanchez J."/>
            <person name="Ferrer M."/>
        </authorList>
    </citation>
    <scope>NUCLEOTIDE SEQUENCE</scope>
</reference>
<dbReference type="Pfam" id="PF04354">
    <property type="entry name" value="ZipA_C"/>
    <property type="match status" value="1"/>
</dbReference>
<evidence type="ECO:0000259" key="9">
    <source>
        <dbReference type="SMART" id="SM00771"/>
    </source>
</evidence>
<dbReference type="GO" id="GO:0000917">
    <property type="term" value="P:division septum assembly"/>
    <property type="evidence" value="ECO:0007669"/>
    <property type="project" value="TreeGrafter"/>
</dbReference>
<dbReference type="InterPro" id="IPR036765">
    <property type="entry name" value="ZipA_FtsZ-bd_C_sf"/>
</dbReference>
<dbReference type="EMBL" id="AUZZ01011084">
    <property type="protein sequence ID" value="EQD27445.1"/>
    <property type="molecule type" value="Genomic_DNA"/>
</dbReference>
<gene>
    <name evidence="10" type="ORF">B2A_15227</name>
</gene>
<keyword evidence="2" id="KW-0997">Cell inner membrane</keyword>
<evidence type="ECO:0000256" key="8">
    <source>
        <dbReference type="SAM" id="Phobius"/>
    </source>
</evidence>